<feature type="non-terminal residue" evidence="1">
    <location>
        <position position="1"/>
    </location>
</feature>
<dbReference type="EMBL" id="CAJVQB010059414">
    <property type="protein sequence ID" value="CAG8838977.1"/>
    <property type="molecule type" value="Genomic_DNA"/>
</dbReference>
<name>A0ABN7WRP0_GIGMA</name>
<keyword evidence="2" id="KW-1185">Reference proteome</keyword>
<accession>A0ABN7WRP0</accession>
<comment type="caution">
    <text evidence="1">The sequence shown here is derived from an EMBL/GenBank/DDBJ whole genome shotgun (WGS) entry which is preliminary data.</text>
</comment>
<gene>
    <name evidence="1" type="ORF">GMARGA_LOCUS34241</name>
</gene>
<organism evidence="1 2">
    <name type="scientific">Gigaspora margarita</name>
    <dbReference type="NCBI Taxonomy" id="4874"/>
    <lineage>
        <taxon>Eukaryota</taxon>
        <taxon>Fungi</taxon>
        <taxon>Fungi incertae sedis</taxon>
        <taxon>Mucoromycota</taxon>
        <taxon>Glomeromycotina</taxon>
        <taxon>Glomeromycetes</taxon>
        <taxon>Diversisporales</taxon>
        <taxon>Gigasporaceae</taxon>
        <taxon>Gigaspora</taxon>
    </lineage>
</organism>
<evidence type="ECO:0000313" key="1">
    <source>
        <dbReference type="EMBL" id="CAG8838977.1"/>
    </source>
</evidence>
<dbReference type="Proteomes" id="UP000789901">
    <property type="component" value="Unassembled WGS sequence"/>
</dbReference>
<proteinExistence type="predicted"/>
<evidence type="ECO:0000313" key="2">
    <source>
        <dbReference type="Proteomes" id="UP000789901"/>
    </source>
</evidence>
<sequence length="88" mass="10339">LKYINQQDSSSCSWCIEKEQTPEHFMFKYNRSSRIWKEAYRLIGAARAPRILASKENIFLLRIELTKQKNMLLNGCMYKQSMKSGACI</sequence>
<reference evidence="1 2" key="1">
    <citation type="submission" date="2021-06" db="EMBL/GenBank/DDBJ databases">
        <authorList>
            <person name="Kallberg Y."/>
            <person name="Tangrot J."/>
            <person name="Rosling A."/>
        </authorList>
    </citation>
    <scope>NUCLEOTIDE SEQUENCE [LARGE SCALE GENOMIC DNA]</scope>
    <source>
        <strain evidence="1 2">120-4 pot B 10/14</strain>
    </source>
</reference>
<protein>
    <submittedName>
        <fullName evidence="1">10546_t:CDS:1</fullName>
    </submittedName>
</protein>